<dbReference type="EMBL" id="JADIMU010000047">
    <property type="protein sequence ID" value="MBO8443565.1"/>
    <property type="molecule type" value="Genomic_DNA"/>
</dbReference>
<proteinExistence type="predicted"/>
<dbReference type="SUPFAM" id="SSF49265">
    <property type="entry name" value="Fibronectin type III"/>
    <property type="match status" value="1"/>
</dbReference>
<feature type="chain" id="PRO_5039105472" description="Fibronectin type-III domain-containing protein" evidence="1">
    <location>
        <begin position="29"/>
        <end position="730"/>
    </location>
</feature>
<evidence type="ECO:0000313" key="3">
    <source>
        <dbReference type="EMBL" id="MBO8443565.1"/>
    </source>
</evidence>
<dbReference type="InterPro" id="IPR013783">
    <property type="entry name" value="Ig-like_fold"/>
</dbReference>
<dbReference type="AlphaFoldDB" id="A0A9D9H748"/>
<dbReference type="SMART" id="SM00060">
    <property type="entry name" value="FN3"/>
    <property type="match status" value="3"/>
</dbReference>
<evidence type="ECO:0000313" key="4">
    <source>
        <dbReference type="Proteomes" id="UP000823633"/>
    </source>
</evidence>
<name>A0A9D9H748_9SPIR</name>
<feature type="domain" description="Fibronectin type-III" evidence="2">
    <location>
        <begin position="43"/>
        <end position="133"/>
    </location>
</feature>
<accession>A0A9D9H748</accession>
<keyword evidence="1" id="KW-0732">Signal</keyword>
<reference evidence="3" key="1">
    <citation type="submission" date="2020-10" db="EMBL/GenBank/DDBJ databases">
        <authorList>
            <person name="Gilroy R."/>
        </authorList>
    </citation>
    <scope>NUCLEOTIDE SEQUENCE</scope>
    <source>
        <strain evidence="3">11167</strain>
    </source>
</reference>
<dbReference type="PROSITE" id="PS51257">
    <property type="entry name" value="PROKAR_LIPOPROTEIN"/>
    <property type="match status" value="1"/>
</dbReference>
<sequence length="730" mass="77322">MRKLLPLSALLILLVSCNLSLMTGGVVSGGKDVIVKPEEVFSGLAPSGVMASQSHYTDRIVIAWNAVKGADYYQLERAEFDVKPTQEMASRASWEALSESAIGTSFTDDDNSLEEGKYYAYRIWAIGNNGLEGERSAVCYGSLLAPPSVIDASKGEDSARITITWNQMPGVQSYSIYTSNDSTTVQIGERIATVSQLEAGNGEDENGKANSFSYTVPQDDYGKTLYFAVVSNGPASGSTSAVSPVSSGYTRVAGAASTPVMTSVTKGDRTDGITLMWAPDSYASDDDPVSYTITRSFPGSNEITVFPSYSGQEPQVDASGNYYFVDSSDIRENVVYTYSIVASNSIGMSPANIQSAYILSPPQALSFTADAETKSYKLETTLPVGAEDEGNDWSYEVTRTLENGSQSVKTIPLAELMSLTETFTADDKDDSSYQNEVRSISVRTVNGDLASKSAATASIQGIPDTPVIEASENRKSSQSANANGVFPVEISLSLPSSSYTAYDYVITRGDGHSFTSTASTAYDSEGMEVGKVYSYTAVARDALGRSSASSDSSDGYGAITGDAFIQVFEDHLLKPWEAPSLHPDYVSGSKSSIWGYISQAGTGSLGSATVTGSALRGLPDSDIAGQSGRISYNAVVAGLGGSVTFTYTKYYSEATSFDRDFYMASDSSYNMNVSMTGSGSVSGGPIATGGMYPASVDFGGLSVQNNAFIGRYRVTMNMDGGKADYEVVAK</sequence>
<feature type="signal peptide" evidence="1">
    <location>
        <begin position="1"/>
        <end position="28"/>
    </location>
</feature>
<reference evidence="3" key="2">
    <citation type="journal article" date="2021" name="PeerJ">
        <title>Extensive microbial diversity within the chicken gut microbiome revealed by metagenomics and culture.</title>
        <authorList>
            <person name="Gilroy R."/>
            <person name="Ravi A."/>
            <person name="Getino M."/>
            <person name="Pursley I."/>
            <person name="Horton D.L."/>
            <person name="Alikhan N.F."/>
            <person name="Baker D."/>
            <person name="Gharbi K."/>
            <person name="Hall N."/>
            <person name="Watson M."/>
            <person name="Adriaenssens E.M."/>
            <person name="Foster-Nyarko E."/>
            <person name="Jarju S."/>
            <person name="Secka A."/>
            <person name="Antonio M."/>
            <person name="Oren A."/>
            <person name="Chaudhuri R.R."/>
            <person name="La Ragione R."/>
            <person name="Hildebrand F."/>
            <person name="Pallen M.J."/>
        </authorList>
    </citation>
    <scope>NUCLEOTIDE SEQUENCE</scope>
    <source>
        <strain evidence="3">11167</strain>
    </source>
</reference>
<organism evidence="3 4">
    <name type="scientific">Candidatus Aphodenecus pullistercoris</name>
    <dbReference type="NCBI Taxonomy" id="2840669"/>
    <lineage>
        <taxon>Bacteria</taxon>
        <taxon>Pseudomonadati</taxon>
        <taxon>Spirochaetota</taxon>
        <taxon>Spirochaetia</taxon>
        <taxon>Spirochaetales</taxon>
        <taxon>Candidatus Aphodenecus</taxon>
    </lineage>
</organism>
<dbReference type="Proteomes" id="UP000823633">
    <property type="component" value="Unassembled WGS sequence"/>
</dbReference>
<evidence type="ECO:0000256" key="1">
    <source>
        <dbReference type="SAM" id="SignalP"/>
    </source>
</evidence>
<feature type="domain" description="Fibronectin type-III" evidence="2">
    <location>
        <begin position="256"/>
        <end position="349"/>
    </location>
</feature>
<evidence type="ECO:0000259" key="2">
    <source>
        <dbReference type="SMART" id="SM00060"/>
    </source>
</evidence>
<feature type="domain" description="Fibronectin type-III" evidence="2">
    <location>
        <begin position="144"/>
        <end position="238"/>
    </location>
</feature>
<gene>
    <name evidence="3" type="ORF">IAC42_07375</name>
</gene>
<dbReference type="InterPro" id="IPR036116">
    <property type="entry name" value="FN3_sf"/>
</dbReference>
<protein>
    <recommendedName>
        <fullName evidence="2">Fibronectin type-III domain-containing protein</fullName>
    </recommendedName>
</protein>
<dbReference type="InterPro" id="IPR003961">
    <property type="entry name" value="FN3_dom"/>
</dbReference>
<dbReference type="Gene3D" id="2.60.40.10">
    <property type="entry name" value="Immunoglobulins"/>
    <property type="match status" value="2"/>
</dbReference>
<comment type="caution">
    <text evidence="3">The sequence shown here is derived from an EMBL/GenBank/DDBJ whole genome shotgun (WGS) entry which is preliminary data.</text>
</comment>